<evidence type="ECO:0000256" key="1">
    <source>
        <dbReference type="SAM" id="MobiDB-lite"/>
    </source>
</evidence>
<dbReference type="AlphaFoldDB" id="A0A5E4QNM1"/>
<feature type="compositionally biased region" description="Polar residues" evidence="1">
    <location>
        <begin position="73"/>
        <end position="83"/>
    </location>
</feature>
<dbReference type="EMBL" id="FZQP02003734">
    <property type="protein sequence ID" value="VVC98696.1"/>
    <property type="molecule type" value="Genomic_DNA"/>
</dbReference>
<dbReference type="Pfam" id="PF00171">
    <property type="entry name" value="Aldedh"/>
    <property type="match status" value="1"/>
</dbReference>
<reference evidence="3 4" key="1">
    <citation type="submission" date="2017-07" db="EMBL/GenBank/DDBJ databases">
        <authorList>
            <person name="Talla V."/>
            <person name="Backstrom N."/>
        </authorList>
    </citation>
    <scope>NUCLEOTIDE SEQUENCE [LARGE SCALE GENOMIC DNA]</scope>
</reference>
<gene>
    <name evidence="3" type="ORF">LSINAPIS_LOCUS9731</name>
</gene>
<feature type="region of interest" description="Disordered" evidence="1">
    <location>
        <begin position="1"/>
        <end position="28"/>
    </location>
</feature>
<name>A0A5E4QNM1_9NEOP</name>
<dbReference type="Proteomes" id="UP000324832">
    <property type="component" value="Unassembled WGS sequence"/>
</dbReference>
<dbReference type="Gene3D" id="3.40.309.10">
    <property type="entry name" value="Aldehyde Dehydrogenase, Chain A, domain 2"/>
    <property type="match status" value="1"/>
</dbReference>
<dbReference type="InterPro" id="IPR015590">
    <property type="entry name" value="Aldehyde_DH_dom"/>
</dbReference>
<feature type="region of interest" description="Disordered" evidence="1">
    <location>
        <begin position="73"/>
        <end position="99"/>
    </location>
</feature>
<feature type="domain" description="Aldehyde dehydrogenase" evidence="2">
    <location>
        <begin position="29"/>
        <end position="58"/>
    </location>
</feature>
<dbReference type="InterPro" id="IPR016161">
    <property type="entry name" value="Ald_DH/histidinol_DH"/>
</dbReference>
<sequence length="99" mass="10655">MGHKETRPRGSLRPQNRTRATDGHRDGRVQQILKFSSLEEVVQRANDTEYGLAAAVVCAPARCGLTITTCSGTRCPSEGSSSRGWAARTDPTASPTTPR</sequence>
<dbReference type="InterPro" id="IPR016163">
    <property type="entry name" value="Ald_DH_C"/>
</dbReference>
<accession>A0A5E4QNM1</accession>
<keyword evidence="4" id="KW-1185">Reference proteome</keyword>
<proteinExistence type="predicted"/>
<protein>
    <recommendedName>
        <fullName evidence="2">Aldehyde dehydrogenase domain-containing protein</fullName>
    </recommendedName>
</protein>
<organism evidence="3 4">
    <name type="scientific">Leptidea sinapis</name>
    <dbReference type="NCBI Taxonomy" id="189913"/>
    <lineage>
        <taxon>Eukaryota</taxon>
        <taxon>Metazoa</taxon>
        <taxon>Ecdysozoa</taxon>
        <taxon>Arthropoda</taxon>
        <taxon>Hexapoda</taxon>
        <taxon>Insecta</taxon>
        <taxon>Pterygota</taxon>
        <taxon>Neoptera</taxon>
        <taxon>Endopterygota</taxon>
        <taxon>Lepidoptera</taxon>
        <taxon>Glossata</taxon>
        <taxon>Ditrysia</taxon>
        <taxon>Papilionoidea</taxon>
        <taxon>Pieridae</taxon>
        <taxon>Dismorphiinae</taxon>
        <taxon>Leptidea</taxon>
    </lineage>
</organism>
<evidence type="ECO:0000259" key="2">
    <source>
        <dbReference type="Pfam" id="PF00171"/>
    </source>
</evidence>
<dbReference type="GO" id="GO:0016620">
    <property type="term" value="F:oxidoreductase activity, acting on the aldehyde or oxo group of donors, NAD or NADP as acceptor"/>
    <property type="evidence" value="ECO:0007669"/>
    <property type="project" value="InterPro"/>
</dbReference>
<dbReference type="SUPFAM" id="SSF53720">
    <property type="entry name" value="ALDH-like"/>
    <property type="match status" value="1"/>
</dbReference>
<evidence type="ECO:0000313" key="4">
    <source>
        <dbReference type="Proteomes" id="UP000324832"/>
    </source>
</evidence>
<evidence type="ECO:0000313" key="3">
    <source>
        <dbReference type="EMBL" id="VVC98696.1"/>
    </source>
</evidence>
<feature type="compositionally biased region" description="Basic and acidic residues" evidence="1">
    <location>
        <begin position="19"/>
        <end position="28"/>
    </location>
</feature>